<dbReference type="SUPFAM" id="SSF46689">
    <property type="entry name" value="Homeodomain-like"/>
    <property type="match status" value="1"/>
</dbReference>
<dbReference type="Pfam" id="PF00249">
    <property type="entry name" value="Myb_DNA-binding"/>
    <property type="match status" value="1"/>
</dbReference>
<dbReference type="OrthoDB" id="608866at2759"/>
<dbReference type="Gene3D" id="1.10.246.220">
    <property type="match status" value="1"/>
</dbReference>
<reference evidence="2" key="2">
    <citation type="submission" date="2020-11" db="EMBL/GenBank/DDBJ databases">
        <authorList>
            <person name="Cecchin M."/>
            <person name="Marcolungo L."/>
            <person name="Rossato M."/>
            <person name="Girolomoni L."/>
            <person name="Cosentino E."/>
            <person name="Cuine S."/>
            <person name="Li-Beisson Y."/>
            <person name="Delledonne M."/>
            <person name="Ballottari M."/>
        </authorList>
    </citation>
    <scope>NUCLEOTIDE SEQUENCE</scope>
    <source>
        <strain evidence="2">211/11P</strain>
        <tissue evidence="2">Whole cell</tissue>
    </source>
</reference>
<accession>A0A9D4TW67</accession>
<sequence length="173" mass="19079">MWLTPPSLTLWDVESGAQWPCTIRKHTTAAGHEHSDIVGWGKYAVNKAAQVGDVDMMELAEEPEAGSIVMQVALLHTEVARSLNETEALVEGVRLLGPSKWAEIKKLTVSGICSLLTNRSAVDLKDKWRNLTRVARLSKAVLKSRSHKSTSDIPLELLLTVKELMELAKVEAE</sequence>
<evidence type="ECO:0000313" key="2">
    <source>
        <dbReference type="EMBL" id="KAI3436234.1"/>
    </source>
</evidence>
<dbReference type="InterPro" id="IPR009057">
    <property type="entry name" value="Homeodomain-like_sf"/>
</dbReference>
<dbReference type="PROSITE" id="PS50090">
    <property type="entry name" value="MYB_LIKE"/>
    <property type="match status" value="1"/>
</dbReference>
<evidence type="ECO:0000313" key="3">
    <source>
        <dbReference type="Proteomes" id="UP001055712"/>
    </source>
</evidence>
<dbReference type="Proteomes" id="UP001055712">
    <property type="component" value="Unassembled WGS sequence"/>
</dbReference>
<dbReference type="PANTHER" id="PTHR47122:SF8">
    <property type="entry name" value="MYB-LIKE DOMAIN-CONTAINING PROTEIN"/>
    <property type="match status" value="1"/>
</dbReference>
<dbReference type="EMBL" id="SIDB01000002">
    <property type="protein sequence ID" value="KAI3436234.1"/>
    <property type="molecule type" value="Genomic_DNA"/>
</dbReference>
<feature type="domain" description="Myb-like" evidence="1">
    <location>
        <begin position="82"/>
        <end position="132"/>
    </location>
</feature>
<gene>
    <name evidence="2" type="ORF">D9Q98_002288</name>
</gene>
<proteinExistence type="predicted"/>
<keyword evidence="3" id="KW-1185">Reference proteome</keyword>
<dbReference type="CDD" id="cd11660">
    <property type="entry name" value="SANT_TRF"/>
    <property type="match status" value="1"/>
</dbReference>
<evidence type="ECO:0000259" key="1">
    <source>
        <dbReference type="PROSITE" id="PS50090"/>
    </source>
</evidence>
<dbReference type="PANTHER" id="PTHR47122">
    <property type="entry name" value="MYB-LIKE DNA-BINDING DOMAIN CONTAINING PROTEIN, EXPRESSED"/>
    <property type="match status" value="1"/>
</dbReference>
<dbReference type="InterPro" id="IPR001005">
    <property type="entry name" value="SANT/Myb"/>
</dbReference>
<protein>
    <recommendedName>
        <fullName evidence="1">Myb-like domain-containing protein</fullName>
    </recommendedName>
</protein>
<dbReference type="AlphaFoldDB" id="A0A9D4TW67"/>
<name>A0A9D4TW67_CHLVU</name>
<organism evidence="2 3">
    <name type="scientific">Chlorella vulgaris</name>
    <name type="common">Green alga</name>
    <dbReference type="NCBI Taxonomy" id="3077"/>
    <lineage>
        <taxon>Eukaryota</taxon>
        <taxon>Viridiplantae</taxon>
        <taxon>Chlorophyta</taxon>
        <taxon>core chlorophytes</taxon>
        <taxon>Trebouxiophyceae</taxon>
        <taxon>Chlorellales</taxon>
        <taxon>Chlorellaceae</taxon>
        <taxon>Chlorella clade</taxon>
        <taxon>Chlorella</taxon>
    </lineage>
</organism>
<comment type="caution">
    <text evidence="2">The sequence shown here is derived from an EMBL/GenBank/DDBJ whole genome shotgun (WGS) entry which is preliminary data.</text>
</comment>
<reference evidence="2" key="1">
    <citation type="journal article" date="2019" name="Plant J.">
        <title>Chlorella vulgaris genome assembly and annotation reveals the molecular basis for metabolic acclimation to high light conditions.</title>
        <authorList>
            <person name="Cecchin M."/>
            <person name="Marcolungo L."/>
            <person name="Rossato M."/>
            <person name="Girolomoni L."/>
            <person name="Cosentino E."/>
            <person name="Cuine S."/>
            <person name="Li-Beisson Y."/>
            <person name="Delledonne M."/>
            <person name="Ballottari M."/>
        </authorList>
    </citation>
    <scope>NUCLEOTIDE SEQUENCE</scope>
    <source>
        <strain evidence="2">211/11P</strain>
    </source>
</reference>